<evidence type="ECO:0000313" key="5">
    <source>
        <dbReference type="Proteomes" id="UP000740830"/>
    </source>
</evidence>
<dbReference type="InterPro" id="IPR039532">
    <property type="entry name" value="TetR_C_Firmicutes"/>
</dbReference>
<organism evidence="4 5">
    <name type="scientific">Clostridium algidicarnis</name>
    <dbReference type="NCBI Taxonomy" id="37659"/>
    <lineage>
        <taxon>Bacteria</taxon>
        <taxon>Bacillati</taxon>
        <taxon>Bacillota</taxon>
        <taxon>Clostridia</taxon>
        <taxon>Eubacteriales</taxon>
        <taxon>Clostridiaceae</taxon>
        <taxon>Clostridium</taxon>
    </lineage>
</organism>
<evidence type="ECO:0000256" key="2">
    <source>
        <dbReference type="PROSITE-ProRule" id="PRU00335"/>
    </source>
</evidence>
<evidence type="ECO:0000313" key="4">
    <source>
        <dbReference type="EMBL" id="MBU3220362.1"/>
    </source>
</evidence>
<feature type="domain" description="HTH tetR-type" evidence="3">
    <location>
        <begin position="6"/>
        <end position="66"/>
    </location>
</feature>
<dbReference type="PROSITE" id="PS50977">
    <property type="entry name" value="HTH_TETR_2"/>
    <property type="match status" value="1"/>
</dbReference>
<name>A0ABS6C4D5_9CLOT</name>
<dbReference type="Proteomes" id="UP000740830">
    <property type="component" value="Unassembled WGS sequence"/>
</dbReference>
<keyword evidence="1 2" id="KW-0238">DNA-binding</keyword>
<gene>
    <name evidence="4" type="ORF">KPL27_09720</name>
</gene>
<evidence type="ECO:0000256" key="1">
    <source>
        <dbReference type="ARBA" id="ARBA00023125"/>
    </source>
</evidence>
<dbReference type="PANTHER" id="PTHR43479">
    <property type="entry name" value="ACREF/ENVCD OPERON REPRESSOR-RELATED"/>
    <property type="match status" value="1"/>
</dbReference>
<accession>A0ABS6C4D5</accession>
<keyword evidence="5" id="KW-1185">Reference proteome</keyword>
<dbReference type="Pfam" id="PF00440">
    <property type="entry name" value="TetR_N"/>
    <property type="match status" value="1"/>
</dbReference>
<dbReference type="InterPro" id="IPR001647">
    <property type="entry name" value="HTH_TetR"/>
</dbReference>
<dbReference type="EMBL" id="JAHLDG010000014">
    <property type="protein sequence ID" value="MBU3220362.1"/>
    <property type="molecule type" value="Genomic_DNA"/>
</dbReference>
<proteinExistence type="predicted"/>
<feature type="DNA-binding region" description="H-T-H motif" evidence="2">
    <location>
        <begin position="29"/>
        <end position="48"/>
    </location>
</feature>
<evidence type="ECO:0000259" key="3">
    <source>
        <dbReference type="PROSITE" id="PS50977"/>
    </source>
</evidence>
<dbReference type="InterPro" id="IPR050624">
    <property type="entry name" value="HTH-type_Tx_Regulator"/>
</dbReference>
<comment type="caution">
    <text evidence="4">The sequence shown here is derived from an EMBL/GenBank/DDBJ whole genome shotgun (WGS) entry which is preliminary data.</text>
</comment>
<dbReference type="PANTHER" id="PTHR43479:SF23">
    <property type="entry name" value="HTH TETR-TYPE DOMAIN-CONTAINING PROTEIN"/>
    <property type="match status" value="1"/>
</dbReference>
<sequence length="187" mass="22009">MDRRQQKTRDAIFEAFSSLLYSKRYTTITVQEIIDKANVGRSTFYSHFETKDELLKVMCTDLFEHVFSDNPGSENTHDFSLADGNPDSIITHLLYHLRDNNKNIIGLLTCESSDMFLRLFKQYLDELIVTHMLDNLDRKNTYIPDDFLINHISGSFVEMVHWWIKNKMQQSPEELTKYFLAVINPIF</sequence>
<reference evidence="4 5" key="1">
    <citation type="submission" date="2021-06" db="EMBL/GenBank/DDBJ databases">
        <title>Clostridia strains as spoilage organisms.</title>
        <authorList>
            <person name="Wambui J."/>
            <person name="Stephan R."/>
            <person name="Stevens M.J.A."/>
        </authorList>
    </citation>
    <scope>NUCLEOTIDE SEQUENCE [LARGE SCALE GENOMIC DNA]</scope>
    <source>
        <strain evidence="4 5">CM013</strain>
    </source>
</reference>
<dbReference type="Pfam" id="PF14278">
    <property type="entry name" value="TetR_C_8"/>
    <property type="match status" value="1"/>
</dbReference>
<dbReference type="RefSeq" id="WP_216132193.1">
    <property type="nucleotide sequence ID" value="NZ_JAHLDG010000014.1"/>
</dbReference>
<protein>
    <submittedName>
        <fullName evidence="4">TetR/AcrR family transcriptional regulator</fullName>
    </submittedName>
</protein>